<dbReference type="InterPro" id="IPR051531">
    <property type="entry name" value="N-acetyltransferase"/>
</dbReference>
<feature type="domain" description="N-acetyltransferase" evidence="1">
    <location>
        <begin position="1"/>
        <end position="159"/>
    </location>
</feature>
<dbReference type="SUPFAM" id="SSF55729">
    <property type="entry name" value="Acyl-CoA N-acyltransferases (Nat)"/>
    <property type="match status" value="1"/>
</dbReference>
<dbReference type="InterPro" id="IPR000182">
    <property type="entry name" value="GNAT_dom"/>
</dbReference>
<dbReference type="Proteomes" id="UP001059209">
    <property type="component" value="Chromosome"/>
</dbReference>
<dbReference type="PROSITE" id="PS51186">
    <property type="entry name" value="GNAT"/>
    <property type="match status" value="1"/>
</dbReference>
<protein>
    <submittedName>
        <fullName evidence="2">GNAT family N-acetyltransferase</fullName>
    </submittedName>
</protein>
<dbReference type="Pfam" id="PF13302">
    <property type="entry name" value="Acetyltransf_3"/>
    <property type="match status" value="1"/>
</dbReference>
<dbReference type="RefSeq" id="WP_260575252.1">
    <property type="nucleotide sequence ID" value="NZ_CP104205.1"/>
</dbReference>
<dbReference type="PANTHER" id="PTHR43792:SF1">
    <property type="entry name" value="N-ACETYLTRANSFERASE DOMAIN-CONTAINING PROTEIN"/>
    <property type="match status" value="1"/>
</dbReference>
<dbReference type="EMBL" id="CP104205">
    <property type="protein sequence ID" value="UWX56617.1"/>
    <property type="molecule type" value="Genomic_DNA"/>
</dbReference>
<evidence type="ECO:0000259" key="1">
    <source>
        <dbReference type="PROSITE" id="PS51186"/>
    </source>
</evidence>
<gene>
    <name evidence="2" type="ORF">NYZ99_14720</name>
</gene>
<dbReference type="InterPro" id="IPR016181">
    <property type="entry name" value="Acyl_CoA_acyltransferase"/>
</dbReference>
<evidence type="ECO:0000313" key="2">
    <source>
        <dbReference type="EMBL" id="UWX56617.1"/>
    </source>
</evidence>
<keyword evidence="3" id="KW-1185">Reference proteome</keyword>
<reference evidence="2" key="1">
    <citation type="submission" date="2022-09" db="EMBL/GenBank/DDBJ databases">
        <title>Maribacter litopenaei sp. nov., isolated from the intestinal tract of the Pacific White Shrimp, Litopenaeus vannamei.</title>
        <authorList>
            <person name="Kim S.Y."/>
            <person name="Hwang C.Y."/>
        </authorList>
    </citation>
    <scope>NUCLEOTIDE SEQUENCE</scope>
    <source>
        <strain evidence="2">HL-LV01</strain>
    </source>
</reference>
<evidence type="ECO:0000313" key="3">
    <source>
        <dbReference type="Proteomes" id="UP001059209"/>
    </source>
</evidence>
<proteinExistence type="predicted"/>
<accession>A0ABY5YC16</accession>
<organism evidence="2 3">
    <name type="scientific">Maribacter litopenaei</name>
    <dbReference type="NCBI Taxonomy" id="2976127"/>
    <lineage>
        <taxon>Bacteria</taxon>
        <taxon>Pseudomonadati</taxon>
        <taxon>Bacteroidota</taxon>
        <taxon>Flavobacteriia</taxon>
        <taxon>Flavobacteriales</taxon>
        <taxon>Flavobacteriaceae</taxon>
        <taxon>Maribacter</taxon>
    </lineage>
</organism>
<name>A0ABY5YC16_9FLAO</name>
<dbReference type="Gene3D" id="3.40.630.30">
    <property type="match status" value="1"/>
</dbReference>
<dbReference type="PANTHER" id="PTHR43792">
    <property type="entry name" value="GNAT FAMILY, PUTATIVE (AFU_ORTHOLOGUE AFUA_3G00765)-RELATED-RELATED"/>
    <property type="match status" value="1"/>
</dbReference>
<sequence length="162" mass="18238">MEQATLSDTDFFYSLLNSPTWLEYIGDRGIQSKEDAKTYIENSLLTSYREKGFGLWKVSLKDSQIPIGICGFLKRDYLEYPDLGFALLPEYEGAGFVMEACKAVLTYGTSELNFTEVLAVTTKNNTRSRQLLKRLGFAEIGTVQPSDKDIAFLLFSNIDKGN</sequence>